<feature type="domain" description="FHA" evidence="3">
    <location>
        <begin position="55"/>
        <end position="115"/>
    </location>
</feature>
<feature type="region of interest" description="Disordered" evidence="1">
    <location>
        <begin position="642"/>
        <end position="714"/>
    </location>
</feature>
<feature type="region of interest" description="Disordered" evidence="1">
    <location>
        <begin position="275"/>
        <end position="556"/>
    </location>
</feature>
<dbReference type="SUPFAM" id="SSF49879">
    <property type="entry name" value="SMAD/FHA domain"/>
    <property type="match status" value="1"/>
</dbReference>
<dbReference type="VEuPathDB" id="FungiDB:PSTT_11032"/>
<name>A0A2S4V1Y7_9BASI</name>
<evidence type="ECO:0000256" key="2">
    <source>
        <dbReference type="SAM" id="Phobius"/>
    </source>
</evidence>
<feature type="transmembrane region" description="Helical" evidence="2">
    <location>
        <begin position="741"/>
        <end position="762"/>
    </location>
</feature>
<evidence type="ECO:0000256" key="1">
    <source>
        <dbReference type="SAM" id="MobiDB-lite"/>
    </source>
</evidence>
<keyword evidence="2" id="KW-1133">Transmembrane helix</keyword>
<organism evidence="4 5">
    <name type="scientific">Puccinia striiformis</name>
    <dbReference type="NCBI Taxonomy" id="27350"/>
    <lineage>
        <taxon>Eukaryota</taxon>
        <taxon>Fungi</taxon>
        <taxon>Dikarya</taxon>
        <taxon>Basidiomycota</taxon>
        <taxon>Pucciniomycotina</taxon>
        <taxon>Pucciniomycetes</taxon>
        <taxon>Pucciniales</taxon>
        <taxon>Pucciniaceae</taxon>
        <taxon>Puccinia</taxon>
    </lineage>
</organism>
<dbReference type="EMBL" id="PKSL01000124">
    <property type="protein sequence ID" value="POW03542.1"/>
    <property type="molecule type" value="Genomic_DNA"/>
</dbReference>
<evidence type="ECO:0000313" key="4">
    <source>
        <dbReference type="EMBL" id="POW03542.1"/>
    </source>
</evidence>
<evidence type="ECO:0000259" key="3">
    <source>
        <dbReference type="PROSITE" id="PS50006"/>
    </source>
</evidence>
<feature type="compositionally biased region" description="Basic and acidic residues" evidence="1">
    <location>
        <begin position="418"/>
        <end position="442"/>
    </location>
</feature>
<accession>A0A2S4V1Y7</accession>
<feature type="compositionally biased region" description="Polar residues" evidence="1">
    <location>
        <begin position="532"/>
        <end position="556"/>
    </location>
</feature>
<feature type="compositionally biased region" description="Acidic residues" evidence="1">
    <location>
        <begin position="351"/>
        <end position="371"/>
    </location>
</feature>
<keyword evidence="2" id="KW-0472">Membrane</keyword>
<comment type="caution">
    <text evidence="4">The sequence shown here is derived from an EMBL/GenBank/DDBJ whole genome shotgun (WGS) entry which is preliminary data.</text>
</comment>
<keyword evidence="5" id="KW-1185">Reference proteome</keyword>
<keyword evidence="2" id="KW-0812">Transmembrane</keyword>
<proteinExistence type="predicted"/>
<protein>
    <recommendedName>
        <fullName evidence="3">FHA domain-containing protein</fullName>
    </recommendedName>
</protein>
<evidence type="ECO:0000313" key="5">
    <source>
        <dbReference type="Proteomes" id="UP000239156"/>
    </source>
</evidence>
<dbReference type="Pfam" id="PF00498">
    <property type="entry name" value="FHA"/>
    <property type="match status" value="1"/>
</dbReference>
<feature type="compositionally biased region" description="Polar residues" evidence="1">
    <location>
        <begin position="317"/>
        <end position="335"/>
    </location>
</feature>
<sequence>MSLSPSSSSVSSIDDTFELHNNKSKMNQSITFIVEGSDQLFPQRTLTPPSSGLPIIIGRAADPDKQAKFKTSAPYQAAPDNAKFHCPVMSRTHAQLTWIDQKPYLQDTGSTHGTWYQPSSRVFVPDSKGRKTRNVPHAAWDKIPKSLPLQEGMSIRFGRAITNPSNKARHTPLEVTVRFHRPSNEPAFKSGTYGLKNIHLNLSDDSNSQEEETESIKNTMEDVLGLPLVSPKKQVTDTDQRAPSTAKWDTFLTNPPDSTSIDALFILPHGHKKSIDPFLSGNPPLKLTRPSAKEPSPMANKPMSVSRPKPKPAVPEPQQSHTSTKPATSGATPSVKQAAVVIINEDKSMEHEEEDEEDSERSQQVEEESGEIDLQCTYGAKEAHNNDEEEAEDSSVEEESSSAPEDESNVQEDSSNPEEEHNSVEQEHSGYSDIEYSSRDFEGYNQSSVEEHSGSEEEDSVIRQDPKDAGNEIEALDGIEVVSQPAVQQAPEVQRKGGQSKKTNQVTQPDAAVQEDEEENEVSISESVALPSPTSCQEIASSTKNSSAVDNPPNKQVTKSIKDLSVVTTITSQTQFTETLNQLPESLLINPSVQVSFTLQPLHSPNFFEARTFTELDHVSNRLPIVCLNSQKSPQLKRLLESSGDHSISGGGNSISSDSQVVDGSPTIQFKRKRPVEFDEEEEGEVETGTPSRSTKTKGTMNHTRKSNKRVQTEKGICQHCSHEVVHPTKKIKFTSKLASVAQSVAIFALGGVATVAGILAFENVIVD</sequence>
<feature type="compositionally biased region" description="Basic and acidic residues" evidence="1">
    <location>
        <begin position="449"/>
        <end position="470"/>
    </location>
</feature>
<feature type="compositionally biased region" description="Acidic residues" evidence="1">
    <location>
        <begin position="387"/>
        <end position="410"/>
    </location>
</feature>
<gene>
    <name evidence="4" type="ORF">PSTT_11032</name>
</gene>
<reference evidence="4" key="1">
    <citation type="submission" date="2017-12" db="EMBL/GenBank/DDBJ databases">
        <title>Gene loss provides genomic basis for host adaptation in cereal stripe rust fungi.</title>
        <authorList>
            <person name="Xia C."/>
        </authorList>
    </citation>
    <scope>NUCLEOTIDE SEQUENCE [LARGE SCALE GENOMIC DNA]</scope>
    <source>
        <strain evidence="4">93-210</strain>
    </source>
</reference>
<dbReference type="Gene3D" id="2.60.200.20">
    <property type="match status" value="1"/>
</dbReference>
<dbReference type="Proteomes" id="UP000239156">
    <property type="component" value="Unassembled WGS sequence"/>
</dbReference>
<dbReference type="InterPro" id="IPR008984">
    <property type="entry name" value="SMAD_FHA_dom_sf"/>
</dbReference>
<feature type="compositionally biased region" description="Polar residues" evidence="1">
    <location>
        <begin position="691"/>
        <end position="702"/>
    </location>
</feature>
<dbReference type="InterPro" id="IPR000253">
    <property type="entry name" value="FHA_dom"/>
</dbReference>
<dbReference type="PROSITE" id="PS50006">
    <property type="entry name" value="FHA_DOMAIN"/>
    <property type="match status" value="1"/>
</dbReference>
<feature type="region of interest" description="Disordered" evidence="1">
    <location>
        <begin position="232"/>
        <end position="254"/>
    </location>
</feature>
<dbReference type="AlphaFoldDB" id="A0A2S4V1Y7"/>